<gene>
    <name evidence="3" type="ORF">GSD1FS_1063</name>
</gene>
<dbReference type="Pfam" id="PF20070">
    <property type="entry name" value="DUF6466"/>
    <property type="match status" value="1"/>
</dbReference>
<evidence type="ECO:0000313" key="4">
    <source>
        <dbReference type="Proteomes" id="UP000487882"/>
    </source>
</evidence>
<accession>A0A7K1J554</accession>
<keyword evidence="4" id="KW-1185">Reference proteome</keyword>
<feature type="compositionally biased region" description="Polar residues" evidence="1">
    <location>
        <begin position="170"/>
        <end position="193"/>
    </location>
</feature>
<dbReference type="Proteomes" id="UP000487882">
    <property type="component" value="Unassembled WGS sequence"/>
</dbReference>
<feature type="region of interest" description="Disordered" evidence="1">
    <location>
        <begin position="112"/>
        <end position="193"/>
    </location>
</feature>
<comment type="caution">
    <text evidence="3">The sequence shown here is derived from an EMBL/GenBank/DDBJ whole genome shotgun (WGS) entry which is preliminary data.</text>
</comment>
<sequence length="193" mass="21108">MSKRTRSEQTSTPAQTRKRAPLAVRIIIGVLAVLSLAVAVLAGINIAAQRQYDAATQALQENIAKASKDDADFKKLLSSQRSVNEQFAKVSAQSHILLPQINEAVDHNAQVSSQLTSKLQDQIDSTQAQQNSDDTTEQQPKSLSSLSDEQRQQVEDMLKSNEELGKDQESSSANDQNNSTDTKQQSSSSVKPW</sequence>
<dbReference type="AlphaFoldDB" id="A0A7K1J554"/>
<feature type="compositionally biased region" description="Polar residues" evidence="1">
    <location>
        <begin position="112"/>
        <end position="147"/>
    </location>
</feature>
<proteinExistence type="predicted"/>
<dbReference type="EMBL" id="WNLP01000004">
    <property type="protein sequence ID" value="MUH59722.1"/>
    <property type="molecule type" value="Genomic_DNA"/>
</dbReference>
<keyword evidence="2" id="KW-0812">Transmembrane</keyword>
<evidence type="ECO:0000256" key="2">
    <source>
        <dbReference type="SAM" id="Phobius"/>
    </source>
</evidence>
<keyword evidence="2" id="KW-0472">Membrane</keyword>
<evidence type="ECO:0000313" key="3">
    <source>
        <dbReference type="EMBL" id="MUH59722.1"/>
    </source>
</evidence>
<feature type="transmembrane region" description="Helical" evidence="2">
    <location>
        <begin position="21"/>
        <end position="44"/>
    </location>
</feature>
<reference evidence="3 4" key="1">
    <citation type="submission" date="2019-09" db="EMBL/GenBank/DDBJ databases">
        <title>Bifidobacterium canis sp. nov., isolated from the digestive tract of German Shepherd dog puppy.</title>
        <authorList>
            <person name="Bunesova V."/>
        </authorList>
    </citation>
    <scope>NUCLEOTIDE SEQUENCE [LARGE SCALE GENOMIC DNA]</scope>
    <source>
        <strain evidence="3 4">GSD1FS</strain>
    </source>
</reference>
<name>A0A7K1J554_9BIFI</name>
<organism evidence="3 4">
    <name type="scientific">Bifidobacterium canis</name>
    <dbReference type="NCBI Taxonomy" id="2610880"/>
    <lineage>
        <taxon>Bacteria</taxon>
        <taxon>Bacillati</taxon>
        <taxon>Actinomycetota</taxon>
        <taxon>Actinomycetes</taxon>
        <taxon>Bifidobacteriales</taxon>
        <taxon>Bifidobacteriaceae</taxon>
        <taxon>Bifidobacterium</taxon>
    </lineage>
</organism>
<feature type="compositionally biased region" description="Basic and acidic residues" evidence="1">
    <location>
        <begin position="148"/>
        <end position="169"/>
    </location>
</feature>
<evidence type="ECO:0000256" key="1">
    <source>
        <dbReference type="SAM" id="MobiDB-lite"/>
    </source>
</evidence>
<protein>
    <submittedName>
        <fullName evidence="3">Cell surface protein</fullName>
    </submittedName>
</protein>
<dbReference type="InterPro" id="IPR046314">
    <property type="entry name" value="DUF6466"/>
</dbReference>
<dbReference type="RefSeq" id="WP_155588675.1">
    <property type="nucleotide sequence ID" value="NZ_WNLP01000004.1"/>
</dbReference>
<keyword evidence="2" id="KW-1133">Transmembrane helix</keyword>